<protein>
    <submittedName>
        <fullName evidence="1">Uncharacterized protein</fullName>
    </submittedName>
</protein>
<dbReference type="AlphaFoldDB" id="A0A1X6P420"/>
<organism evidence="1 2">
    <name type="scientific">Porphyra umbilicalis</name>
    <name type="common">Purple laver</name>
    <name type="synonym">Red alga</name>
    <dbReference type="NCBI Taxonomy" id="2786"/>
    <lineage>
        <taxon>Eukaryota</taxon>
        <taxon>Rhodophyta</taxon>
        <taxon>Bangiophyceae</taxon>
        <taxon>Bangiales</taxon>
        <taxon>Bangiaceae</taxon>
        <taxon>Porphyra</taxon>
    </lineage>
</organism>
<evidence type="ECO:0000313" key="2">
    <source>
        <dbReference type="Proteomes" id="UP000218209"/>
    </source>
</evidence>
<keyword evidence="2" id="KW-1185">Reference proteome</keyword>
<proteinExistence type="predicted"/>
<evidence type="ECO:0000313" key="1">
    <source>
        <dbReference type="EMBL" id="OSX75383.1"/>
    </source>
</evidence>
<reference evidence="1 2" key="1">
    <citation type="submission" date="2017-03" db="EMBL/GenBank/DDBJ databases">
        <title>WGS assembly of Porphyra umbilicalis.</title>
        <authorList>
            <person name="Brawley S.H."/>
            <person name="Blouin N.A."/>
            <person name="Ficko-Blean E."/>
            <person name="Wheeler G.L."/>
            <person name="Lohr M."/>
            <person name="Goodson H.V."/>
            <person name="Jenkins J.W."/>
            <person name="Blaby-Haas C.E."/>
            <person name="Helliwell K.E."/>
            <person name="Chan C."/>
            <person name="Marriage T."/>
            <person name="Bhattacharya D."/>
            <person name="Klein A.S."/>
            <person name="Badis Y."/>
            <person name="Brodie J."/>
            <person name="Cao Y."/>
            <person name="Collen J."/>
            <person name="Dittami S.M."/>
            <person name="Gachon C.M."/>
            <person name="Green B.R."/>
            <person name="Karpowicz S."/>
            <person name="Kim J.W."/>
            <person name="Kudahl U."/>
            <person name="Lin S."/>
            <person name="Michel G."/>
            <person name="Mittag M."/>
            <person name="Olson B.J."/>
            <person name="Pangilinan J."/>
            <person name="Peng Y."/>
            <person name="Qiu H."/>
            <person name="Shu S."/>
            <person name="Singer J.T."/>
            <person name="Smith A.G."/>
            <person name="Sprecher B.N."/>
            <person name="Wagner V."/>
            <person name="Wang W."/>
            <person name="Wang Z.-Y."/>
            <person name="Yan J."/>
            <person name="Yarish C."/>
            <person name="Zoeuner-Riek S."/>
            <person name="Zhuang Y."/>
            <person name="Zou Y."/>
            <person name="Lindquist E.A."/>
            <person name="Grimwood J."/>
            <person name="Barry K."/>
            <person name="Rokhsar D.S."/>
            <person name="Schmutz J."/>
            <person name="Stiller J.W."/>
            <person name="Grossman A.R."/>
            <person name="Prochnik S.E."/>
        </authorList>
    </citation>
    <scope>NUCLEOTIDE SEQUENCE [LARGE SCALE GENOMIC DNA]</scope>
    <source>
        <strain evidence="1">4086291</strain>
    </source>
</reference>
<sequence>MGTDCCAFDTHCATGVCVSPPMSLDDPFVRRARHFNVGAPLFVSVQDPFESDLVQAVGPGVWDASEVASGVVDGAVPAALPMGLHVGAVSEAIGAPDVNQGGRWWLFLRRDTRGGVESGEEGR</sequence>
<gene>
    <name evidence="1" type="ORF">BU14_0238s0006</name>
</gene>
<dbReference type="EMBL" id="KV918905">
    <property type="protein sequence ID" value="OSX75383.1"/>
    <property type="molecule type" value="Genomic_DNA"/>
</dbReference>
<name>A0A1X6P420_PORUM</name>
<accession>A0A1X6P420</accession>
<dbReference type="Proteomes" id="UP000218209">
    <property type="component" value="Unassembled WGS sequence"/>
</dbReference>